<feature type="domain" description="HTH hxlR-type" evidence="4">
    <location>
        <begin position="11"/>
        <end position="104"/>
    </location>
</feature>
<dbReference type="PANTHER" id="PTHR33204:SF39">
    <property type="entry name" value="TRANSCRIPTIONAL REGULATORY PROTEIN"/>
    <property type="match status" value="1"/>
</dbReference>
<evidence type="ECO:0000256" key="3">
    <source>
        <dbReference type="ARBA" id="ARBA00023163"/>
    </source>
</evidence>
<reference evidence="5 6" key="1">
    <citation type="journal article" date="2015" name="Int. J. Syst. Evol. Microbiol.">
        <title>Gemmobacter intermedius sp. nov., isolated from a white stork (Ciconia ciconia).</title>
        <authorList>
            <person name="Kampfer P."/>
            <person name="Jerzak L."/>
            <person name="Wilharm G."/>
            <person name="Golke J."/>
            <person name="Busse H.J."/>
            <person name="Glaeser S.P."/>
        </authorList>
    </citation>
    <scope>NUCLEOTIDE SEQUENCE [LARGE SCALE GENOMIC DNA]</scope>
    <source>
        <strain evidence="5 6">119/4</strain>
    </source>
</reference>
<evidence type="ECO:0000256" key="2">
    <source>
        <dbReference type="ARBA" id="ARBA00023125"/>
    </source>
</evidence>
<accession>A0A444MGG7</accession>
<gene>
    <name evidence="5" type="ORF">EP867_02225</name>
</gene>
<organism evidence="5 6">
    <name type="scientific">Falsigemmobacter intermedius</name>
    <dbReference type="NCBI Taxonomy" id="1553448"/>
    <lineage>
        <taxon>Bacteria</taxon>
        <taxon>Pseudomonadati</taxon>
        <taxon>Pseudomonadota</taxon>
        <taxon>Alphaproteobacteria</taxon>
        <taxon>Rhodobacterales</taxon>
        <taxon>Paracoccaceae</taxon>
        <taxon>Falsigemmobacter</taxon>
    </lineage>
</organism>
<dbReference type="OrthoDB" id="9800350at2"/>
<dbReference type="InterPro" id="IPR036388">
    <property type="entry name" value="WH-like_DNA-bd_sf"/>
</dbReference>
<dbReference type="PROSITE" id="PS51118">
    <property type="entry name" value="HTH_HXLR"/>
    <property type="match status" value="1"/>
</dbReference>
<dbReference type="PANTHER" id="PTHR33204">
    <property type="entry name" value="TRANSCRIPTIONAL REGULATOR, MARR FAMILY"/>
    <property type="match status" value="1"/>
</dbReference>
<dbReference type="InterPro" id="IPR002577">
    <property type="entry name" value="HTH_HxlR"/>
</dbReference>
<keyword evidence="6" id="KW-1185">Reference proteome</keyword>
<comment type="caution">
    <text evidence="5">The sequence shown here is derived from an EMBL/GenBank/DDBJ whole genome shotgun (WGS) entry which is preliminary data.</text>
</comment>
<protein>
    <submittedName>
        <fullName evidence="5">Transcriptional regulator</fullName>
    </submittedName>
</protein>
<keyword evidence="2" id="KW-0238">DNA-binding</keyword>
<keyword evidence="3" id="KW-0804">Transcription</keyword>
<dbReference type="InterPro" id="IPR036390">
    <property type="entry name" value="WH_DNA-bd_sf"/>
</dbReference>
<dbReference type="GO" id="GO:0003677">
    <property type="term" value="F:DNA binding"/>
    <property type="evidence" value="ECO:0007669"/>
    <property type="project" value="UniProtKB-KW"/>
</dbReference>
<dbReference type="Proteomes" id="UP000287168">
    <property type="component" value="Unassembled WGS sequence"/>
</dbReference>
<sequence length="123" mass="13150">MPAPRARSYDCPIRDVLDRIGDAWSVLVLMELGRGDCRFNALSRVVPGISARMLTVTLRNLSRDGLVTQAGAGGAYGLTPLGRSLLGRIEALAAWAEAAQPEVHRARKAWDAGQTLPQAELAG</sequence>
<proteinExistence type="predicted"/>
<dbReference type="Pfam" id="PF01638">
    <property type="entry name" value="HxlR"/>
    <property type="match status" value="1"/>
</dbReference>
<dbReference type="EMBL" id="SBLC01000002">
    <property type="protein sequence ID" value="RWY44767.1"/>
    <property type="molecule type" value="Genomic_DNA"/>
</dbReference>
<dbReference type="Gene3D" id="1.10.10.10">
    <property type="entry name" value="Winged helix-like DNA-binding domain superfamily/Winged helix DNA-binding domain"/>
    <property type="match status" value="1"/>
</dbReference>
<evidence type="ECO:0000313" key="6">
    <source>
        <dbReference type="Proteomes" id="UP000287168"/>
    </source>
</evidence>
<dbReference type="AlphaFoldDB" id="A0A444MGG7"/>
<dbReference type="SUPFAM" id="SSF46785">
    <property type="entry name" value="Winged helix' DNA-binding domain"/>
    <property type="match status" value="1"/>
</dbReference>
<evidence type="ECO:0000259" key="4">
    <source>
        <dbReference type="PROSITE" id="PS51118"/>
    </source>
</evidence>
<dbReference type="RefSeq" id="WP_128486566.1">
    <property type="nucleotide sequence ID" value="NZ_JBHLXB010000026.1"/>
</dbReference>
<evidence type="ECO:0000313" key="5">
    <source>
        <dbReference type="EMBL" id="RWY44767.1"/>
    </source>
</evidence>
<name>A0A444MGG7_9RHOB</name>
<evidence type="ECO:0000256" key="1">
    <source>
        <dbReference type="ARBA" id="ARBA00023015"/>
    </source>
</evidence>
<keyword evidence="1" id="KW-0805">Transcription regulation</keyword>